<protein>
    <recommendedName>
        <fullName evidence="3">Transglutaminase-like domain-containing protein</fullName>
    </recommendedName>
</protein>
<dbReference type="KEGG" id="pdu:PDUR_03395"/>
<keyword evidence="2" id="KW-0812">Transmembrane</keyword>
<proteinExistence type="predicted"/>
<reference evidence="4 5" key="1">
    <citation type="submission" date="2014-08" db="EMBL/GenBank/DDBJ databases">
        <title>Comparative genomics of the Paenibacillus odorifer group.</title>
        <authorList>
            <person name="den Bakker H.C."/>
            <person name="Tsai Y.-C."/>
            <person name="Martin N."/>
            <person name="Korlach J."/>
            <person name="Wiedmann M."/>
        </authorList>
    </citation>
    <scope>NUCLEOTIDE SEQUENCE [LARGE SCALE GENOMIC DNA]</scope>
    <source>
        <strain evidence="4 5">DSM 1735</strain>
    </source>
</reference>
<dbReference type="SUPFAM" id="SSF54001">
    <property type="entry name" value="Cysteine proteinases"/>
    <property type="match status" value="1"/>
</dbReference>
<feature type="compositionally biased region" description="Low complexity" evidence="1">
    <location>
        <begin position="701"/>
        <end position="711"/>
    </location>
</feature>
<feature type="region of interest" description="Disordered" evidence="1">
    <location>
        <begin position="679"/>
        <end position="723"/>
    </location>
</feature>
<dbReference type="eggNOG" id="COG1305">
    <property type="taxonomic scope" value="Bacteria"/>
</dbReference>
<feature type="region of interest" description="Disordered" evidence="1">
    <location>
        <begin position="1"/>
        <end position="102"/>
    </location>
</feature>
<feature type="transmembrane region" description="Helical" evidence="2">
    <location>
        <begin position="127"/>
        <end position="147"/>
    </location>
</feature>
<dbReference type="Pfam" id="PF13559">
    <property type="entry name" value="DUF4129"/>
    <property type="match status" value="1"/>
</dbReference>
<dbReference type="Pfam" id="PF01841">
    <property type="entry name" value="Transglut_core"/>
    <property type="match status" value="1"/>
</dbReference>
<feature type="compositionally biased region" description="Low complexity" evidence="1">
    <location>
        <begin position="12"/>
        <end position="21"/>
    </location>
</feature>
<dbReference type="PANTHER" id="PTHR42736">
    <property type="entry name" value="PROTEIN-GLUTAMINE GAMMA-GLUTAMYLTRANSFERASE"/>
    <property type="match status" value="1"/>
</dbReference>
<dbReference type="RefSeq" id="WP_042205084.1">
    <property type="nucleotide sequence ID" value="NZ_CP009288.1"/>
</dbReference>
<evidence type="ECO:0000259" key="3">
    <source>
        <dbReference type="SMART" id="SM00460"/>
    </source>
</evidence>
<dbReference type="STRING" id="44251.PDUR_03395"/>
<organism evidence="4 5">
    <name type="scientific">Paenibacillus durus</name>
    <name type="common">Paenibacillus azotofixans</name>
    <dbReference type="NCBI Taxonomy" id="44251"/>
    <lineage>
        <taxon>Bacteria</taxon>
        <taxon>Bacillati</taxon>
        <taxon>Bacillota</taxon>
        <taxon>Bacilli</taxon>
        <taxon>Bacillales</taxon>
        <taxon>Paenibacillaceae</taxon>
        <taxon>Paenibacillus</taxon>
    </lineage>
</organism>
<feature type="transmembrane region" description="Helical" evidence="2">
    <location>
        <begin position="228"/>
        <end position="249"/>
    </location>
</feature>
<dbReference type="PANTHER" id="PTHR42736:SF1">
    <property type="entry name" value="PROTEIN-GLUTAMINE GAMMA-GLUTAMYLTRANSFERASE"/>
    <property type="match status" value="1"/>
</dbReference>
<dbReference type="AlphaFoldDB" id="A0A089HKD1"/>
<dbReference type="InterPro" id="IPR025403">
    <property type="entry name" value="TgpA-like_C"/>
</dbReference>
<accession>A0A089HKD1</accession>
<dbReference type="InterPro" id="IPR052901">
    <property type="entry name" value="Bact_TGase-like"/>
</dbReference>
<feature type="region of interest" description="Disordered" evidence="1">
    <location>
        <begin position="813"/>
        <end position="925"/>
    </location>
</feature>
<feature type="compositionally biased region" description="Pro residues" evidence="1">
    <location>
        <begin position="687"/>
        <end position="700"/>
    </location>
</feature>
<dbReference type="InterPro" id="IPR002931">
    <property type="entry name" value="Transglutaminase-like"/>
</dbReference>
<feature type="transmembrane region" description="Helical" evidence="2">
    <location>
        <begin position="287"/>
        <end position="306"/>
    </location>
</feature>
<keyword evidence="5" id="KW-1185">Reference proteome</keyword>
<feature type="transmembrane region" description="Helical" evidence="2">
    <location>
        <begin position="189"/>
        <end position="208"/>
    </location>
</feature>
<evidence type="ECO:0000313" key="5">
    <source>
        <dbReference type="Proteomes" id="UP000029409"/>
    </source>
</evidence>
<dbReference type="Proteomes" id="UP000029409">
    <property type="component" value="Chromosome"/>
</dbReference>
<dbReference type="EMBL" id="CP009288">
    <property type="protein sequence ID" value="AIQ11155.1"/>
    <property type="molecule type" value="Genomic_DNA"/>
</dbReference>
<feature type="transmembrane region" description="Helical" evidence="2">
    <location>
        <begin position="256"/>
        <end position="275"/>
    </location>
</feature>
<feature type="transmembrane region" description="Helical" evidence="2">
    <location>
        <begin position="318"/>
        <end position="337"/>
    </location>
</feature>
<dbReference type="InterPro" id="IPR038765">
    <property type="entry name" value="Papain-like_cys_pep_sf"/>
</dbReference>
<name>A0A089HKD1_PAEDU</name>
<dbReference type="SMART" id="SM00460">
    <property type="entry name" value="TGc"/>
    <property type="match status" value="1"/>
</dbReference>
<evidence type="ECO:0000256" key="1">
    <source>
        <dbReference type="SAM" id="MobiDB-lite"/>
    </source>
</evidence>
<feature type="domain" description="Transglutaminase-like" evidence="3">
    <location>
        <begin position="604"/>
        <end position="677"/>
    </location>
</feature>
<keyword evidence="2" id="KW-0472">Membrane</keyword>
<feature type="compositionally biased region" description="Basic residues" evidence="1">
    <location>
        <begin position="1"/>
        <end position="11"/>
    </location>
</feature>
<dbReference type="Gene3D" id="3.10.620.30">
    <property type="match status" value="1"/>
</dbReference>
<keyword evidence="2" id="KW-1133">Transmembrane helix</keyword>
<evidence type="ECO:0000256" key="2">
    <source>
        <dbReference type="SAM" id="Phobius"/>
    </source>
</evidence>
<sequence>MNYPASRRRVKPPASSPAASSGMTSGTDEAERNNPDGPNKIVKRERLDKQNTPGGGRKKVGEKLRSGRGSASMSRIWKRQSGKSGTMPDSTHPHIAGSGYRNGTARMNRTAALTDHRDGGAPESLSLSYRALFSLSLFGLFADWLHPLYRMDLGAETERLLGVLALMAAALLIAGVFRASPWHTFPVQLAIFALSWFYLCSSSARAAWPDGLLQTMGHDGILLLSGKIAEMSAASRLLLLLAGWSLLVLSVQHLALFRGSTMLFTSVTLIYLLILDKGLGSDTTAEIILAGALIAWMQGMSGLPRLLERAGAAARVPFLRWTGAACLLAGSLTAAAWTGAELPGGQPDRVQPLKSAAQQLRDWAFDGLRSRAAEIAGTAGITGYGSGGELGGPLTRSGDPVFTVESSRSTYLRGESLDRYDGRRWTKSAAPASPLSLTALSSGDAKSAGGRVLRQRFRFASPSAGGIPVFGAGKVLSVSDVRQLDGSLLGYILAGGEKGSFALPDLAGSSKVTEYTVDSLLPESDPAVLRKLAGSDPPEIAAAGLELPSSLPQRVRMLAARLTDSAGSRYDAALAVRDYLQVTYPYTLDTRVPPEGADFVDDFLFTEKKGYCVHFASAMTVLLRSSGIPARYVQGYAPGRKEAGPGPQRYMVTQGDAHAWVEVYFAGAGWVPFDPTPASAAGSALPDSPPAAAPAPPGHPAPAAAGAGMPSAPVPGGGQAPAPPAAAAALLATAAWRWRRSLALLRLGRSALGRERLLLAASLVWRVLAARYGPPPPGMTGREYAASLPINDAGLRAAVRRFVRRWEALAYGGAGGPDLRRAGPGPLGRHQPGVPGPALAPPERRQPGVPGPAPAPPERRQPAVSGPDLAPPERRQPGVPGPDLAPLERRQPGVPGPLGRHQPAVSGPDPAPAGNCLPGSGPARSLPQRIRRLASGSAIPAVFPEPSPPSETYGFPETPALGSIRAFLRDCLRIAFYLS</sequence>
<feature type="transmembrane region" description="Helical" evidence="2">
    <location>
        <begin position="159"/>
        <end position="177"/>
    </location>
</feature>
<evidence type="ECO:0000313" key="4">
    <source>
        <dbReference type="EMBL" id="AIQ11155.1"/>
    </source>
</evidence>
<gene>
    <name evidence="4" type="ORF">PDUR_03395</name>
</gene>